<protein>
    <recommendedName>
        <fullName evidence="4">ESX-1 secretion-associated protein EspA/EspE-like domain-containing protein</fullName>
    </recommendedName>
</protein>
<evidence type="ECO:0000256" key="1">
    <source>
        <dbReference type="SAM" id="MobiDB-lite"/>
    </source>
</evidence>
<organism evidence="2 3">
    <name type="scientific">Mycolicibacterium paratuberculosis (strain ATCC BAA-968 / K-10)</name>
    <name type="common">Mycobacterium paratuberculosis</name>
    <dbReference type="NCBI Taxonomy" id="262316"/>
    <lineage>
        <taxon>Bacteria</taxon>
        <taxon>Bacillati</taxon>
        <taxon>Actinomycetota</taxon>
        <taxon>Actinomycetes</taxon>
        <taxon>Mycobacteriales</taxon>
        <taxon>Mycobacteriaceae</taxon>
        <taxon>Mycobacterium</taxon>
        <taxon>Mycobacterium avium complex (MAC)</taxon>
    </lineage>
</organism>
<dbReference type="RefSeq" id="WP_003876110.1">
    <property type="nucleotide sequence ID" value="NC_002944.2"/>
</dbReference>
<dbReference type="eggNOG" id="ENOG502ZB9M">
    <property type="taxonomic scope" value="Bacteria"/>
</dbReference>
<accession>Q740X5</accession>
<dbReference type="AlphaFoldDB" id="Q740X5"/>
<name>Q740X5_MYCPA</name>
<proteinExistence type="predicted"/>
<dbReference type="KEGG" id="mpa:MAP_1217c"/>
<dbReference type="EMBL" id="AE016958">
    <property type="protein sequence ID" value="AAS03534.1"/>
    <property type="molecule type" value="Genomic_DNA"/>
</dbReference>
<reference evidence="2 3" key="1">
    <citation type="journal article" date="2005" name="Proc. Natl. Acad. Sci. U.S.A.">
        <title>The complete genome sequence of Mycobacterium avium subspecies paratuberculosis.</title>
        <authorList>
            <person name="Li L."/>
            <person name="Bannantine J.P."/>
            <person name="Zhang Q."/>
            <person name="Amonsin A."/>
            <person name="May B.J."/>
            <person name="Alt D."/>
            <person name="Banerji N."/>
            <person name="Kanjilal S."/>
            <person name="Kapur V."/>
        </authorList>
    </citation>
    <scope>NUCLEOTIDE SEQUENCE [LARGE SCALE GENOMIC DNA]</scope>
    <source>
        <strain evidence="3">ATCC BAA-968 / K-10</strain>
    </source>
</reference>
<keyword evidence="3" id="KW-1185">Reference proteome</keyword>
<feature type="region of interest" description="Disordered" evidence="1">
    <location>
        <begin position="167"/>
        <end position="187"/>
    </location>
</feature>
<dbReference type="HOGENOM" id="CLU_989794_0_0_11"/>
<gene>
    <name evidence="2" type="ordered locus">MAP_1217c</name>
</gene>
<evidence type="ECO:0000313" key="3">
    <source>
        <dbReference type="Proteomes" id="UP000000580"/>
    </source>
</evidence>
<sequence length="259" mass="28582">MRAVPIPRLSELLAWPTDHLTEAADHWMSTRDRWYEAFTETWKDSLSIGWQGNGAEALRSRTYADKVKVSDMVDQLHEAAKVARAGATDLSAARSRMRNAVVDAHEAGFYVHEDLSVTDLSTGNSSADRAIREAEAEAYAADIHQRAADLIRADVRTADRISNAMAGLNGQVPESPSTPTPQPSECADPTELLHDWSELINEINEHNERQYNPYDPAEVAAYEEEYLNLNAKLLKLSSELLDCGIPTSVTPAPAPTPSR</sequence>
<evidence type="ECO:0008006" key="4">
    <source>
        <dbReference type="Google" id="ProtNLM"/>
    </source>
</evidence>
<dbReference type="STRING" id="262316.MAP_1217c"/>
<evidence type="ECO:0000313" key="2">
    <source>
        <dbReference type="EMBL" id="AAS03534.1"/>
    </source>
</evidence>
<dbReference type="Proteomes" id="UP000000580">
    <property type="component" value="Chromosome"/>
</dbReference>